<organism evidence="2 3">
    <name type="scientific">Tychonema bourrellyi FEM_GT703</name>
    <dbReference type="NCBI Taxonomy" id="2040638"/>
    <lineage>
        <taxon>Bacteria</taxon>
        <taxon>Bacillati</taxon>
        <taxon>Cyanobacteriota</taxon>
        <taxon>Cyanophyceae</taxon>
        <taxon>Oscillatoriophycideae</taxon>
        <taxon>Oscillatoriales</taxon>
        <taxon>Microcoleaceae</taxon>
        <taxon>Tychonema</taxon>
    </lineage>
</organism>
<dbReference type="RefSeq" id="WP_096828230.1">
    <property type="nucleotide sequence ID" value="NZ_NXIB02000024.1"/>
</dbReference>
<comment type="caution">
    <text evidence="2">The sequence shown here is derived from an EMBL/GenBank/DDBJ whole genome shotgun (WGS) entry which is preliminary data.</text>
</comment>
<dbReference type="OrthoDB" id="3216372at2"/>
<dbReference type="Proteomes" id="UP000226442">
    <property type="component" value="Unassembled WGS sequence"/>
</dbReference>
<evidence type="ECO:0000313" key="3">
    <source>
        <dbReference type="Proteomes" id="UP000226442"/>
    </source>
</evidence>
<dbReference type="AlphaFoldDB" id="A0A2G4F496"/>
<feature type="domain" description="DUF5615" evidence="1">
    <location>
        <begin position="7"/>
        <end position="111"/>
    </location>
</feature>
<dbReference type="InterPro" id="IPR041049">
    <property type="entry name" value="DUF5615"/>
</dbReference>
<evidence type="ECO:0000313" key="2">
    <source>
        <dbReference type="EMBL" id="PHX56307.1"/>
    </source>
</evidence>
<protein>
    <recommendedName>
        <fullName evidence="1">DUF5615 domain-containing protein</fullName>
    </recommendedName>
</protein>
<dbReference type="EMBL" id="NXIB02000024">
    <property type="protein sequence ID" value="PHX56307.1"/>
    <property type="molecule type" value="Genomic_DNA"/>
</dbReference>
<name>A0A2G4F496_9CYAN</name>
<evidence type="ECO:0000259" key="1">
    <source>
        <dbReference type="Pfam" id="PF18480"/>
    </source>
</evidence>
<gene>
    <name evidence="2" type="ORF">CP500_006135</name>
</gene>
<accession>A0A2G4F496</accession>
<proteinExistence type="predicted"/>
<reference evidence="2" key="1">
    <citation type="submission" date="2017-10" db="EMBL/GenBank/DDBJ databases">
        <title>Draft genome sequence of the planktic cyanobacteria Tychonema bourrellyi isolated from alpine lentic freshwater.</title>
        <authorList>
            <person name="Tett A."/>
            <person name="Armanini F."/>
            <person name="Asnicar F."/>
            <person name="Boscaini A."/>
            <person name="Pasolli E."/>
            <person name="Zolfo M."/>
            <person name="Donati C."/>
            <person name="Salmaso N."/>
            <person name="Segata N."/>
        </authorList>
    </citation>
    <scope>NUCLEOTIDE SEQUENCE</scope>
    <source>
        <strain evidence="2">FEM_GT703</strain>
    </source>
</reference>
<dbReference type="Pfam" id="PF18480">
    <property type="entry name" value="DUF5615"/>
    <property type="match status" value="1"/>
</dbReference>
<keyword evidence="3" id="KW-1185">Reference proteome</keyword>
<sequence>MKLFATIHTDEDVSRLVATLLRARGFDVTTTSEQGMLSQLDSQQLAYAASVDRCLLTHNRVDFERLHLEYMIEGWEHSGIIVTPQKNAYEIVQRVAILLNTLTADEIANQLLYV</sequence>